<reference evidence="1" key="1">
    <citation type="submission" date="2021-03" db="EMBL/GenBank/DDBJ databases">
        <title>Molecular epidemiology and mechanisms of colistin and carbapenem resistance in Enterobacteriaceae from clinical isolates, the environment and porcine samples in Pretoria, South Africa.</title>
        <authorList>
            <person name="Bogoshi D."/>
            <person name="Mbelle N.M."/>
            <person name="Naidoo V."/>
            <person name="Osei Sekyere J."/>
        </authorList>
    </citation>
    <scope>NUCLEOTIDE SEQUENCE</scope>
    <source>
        <strain evidence="1">C029</strain>
    </source>
</reference>
<sequence length="57" mass="5848">MSEVKVNGSACCDRSGRAATVPAIKLPALCRATPLRARALRRCGGCLLLPLGAVSPV</sequence>
<evidence type="ECO:0000313" key="2">
    <source>
        <dbReference type="Proteomes" id="UP000664267"/>
    </source>
</evidence>
<dbReference type="AlphaFoldDB" id="A0A939NND2"/>
<protein>
    <recommendedName>
        <fullName evidence="3">Single-stranded DNA-binding protein</fullName>
    </recommendedName>
</protein>
<evidence type="ECO:0000313" key="1">
    <source>
        <dbReference type="EMBL" id="MBO2026036.1"/>
    </source>
</evidence>
<gene>
    <name evidence="1" type="ORF">J4733_27795</name>
</gene>
<dbReference type="EMBL" id="JAGETN010000071">
    <property type="protein sequence ID" value="MBO2026036.1"/>
    <property type="molecule type" value="Genomic_DNA"/>
</dbReference>
<comment type="caution">
    <text evidence="1">The sequence shown here is derived from an EMBL/GenBank/DDBJ whole genome shotgun (WGS) entry which is preliminary data.</text>
</comment>
<evidence type="ECO:0008006" key="3">
    <source>
        <dbReference type="Google" id="ProtNLM"/>
    </source>
</evidence>
<proteinExistence type="predicted"/>
<accession>A0A939NND2</accession>
<organism evidence="1 2">
    <name type="scientific">Klebsiella pneumoniae</name>
    <dbReference type="NCBI Taxonomy" id="573"/>
    <lineage>
        <taxon>Bacteria</taxon>
        <taxon>Pseudomonadati</taxon>
        <taxon>Pseudomonadota</taxon>
        <taxon>Gammaproteobacteria</taxon>
        <taxon>Enterobacterales</taxon>
        <taxon>Enterobacteriaceae</taxon>
        <taxon>Klebsiella/Raoultella group</taxon>
        <taxon>Klebsiella</taxon>
        <taxon>Klebsiella pneumoniae complex</taxon>
    </lineage>
</organism>
<dbReference type="Proteomes" id="UP000664267">
    <property type="component" value="Unassembled WGS sequence"/>
</dbReference>
<name>A0A939NND2_KLEPN</name>